<dbReference type="AlphaFoldDB" id="A0A1U7YX39"/>
<dbReference type="Gene3D" id="2.40.70.10">
    <property type="entry name" value="Acid Proteases"/>
    <property type="match status" value="1"/>
</dbReference>
<dbReference type="eggNOG" id="KOG0017">
    <property type="taxonomic scope" value="Eukaryota"/>
</dbReference>
<keyword evidence="1" id="KW-1185">Reference proteome</keyword>
<dbReference type="Proteomes" id="UP000189701">
    <property type="component" value="Unplaced"/>
</dbReference>
<dbReference type="InterPro" id="IPR021109">
    <property type="entry name" value="Peptidase_aspartic_dom_sf"/>
</dbReference>
<organism evidence="1 2">
    <name type="scientific">Nicotiana sylvestris</name>
    <name type="common">Wood tobacco</name>
    <name type="synonym">South American tobacco</name>
    <dbReference type="NCBI Taxonomy" id="4096"/>
    <lineage>
        <taxon>Eukaryota</taxon>
        <taxon>Viridiplantae</taxon>
        <taxon>Streptophyta</taxon>
        <taxon>Embryophyta</taxon>
        <taxon>Tracheophyta</taxon>
        <taxon>Spermatophyta</taxon>
        <taxon>Magnoliopsida</taxon>
        <taxon>eudicotyledons</taxon>
        <taxon>Gunneridae</taxon>
        <taxon>Pentapetalae</taxon>
        <taxon>asterids</taxon>
        <taxon>lamiids</taxon>
        <taxon>Solanales</taxon>
        <taxon>Solanaceae</taxon>
        <taxon>Nicotianoideae</taxon>
        <taxon>Nicotianeae</taxon>
        <taxon>Nicotiana</taxon>
    </lineage>
</organism>
<dbReference type="CDD" id="cd00303">
    <property type="entry name" value="retropepsin_like"/>
    <property type="match status" value="1"/>
</dbReference>
<evidence type="ECO:0000313" key="1">
    <source>
        <dbReference type="Proteomes" id="UP000189701"/>
    </source>
</evidence>
<evidence type="ECO:0000313" key="2">
    <source>
        <dbReference type="RefSeq" id="XP_009803739.1"/>
    </source>
</evidence>
<proteinExistence type="predicted"/>
<reference evidence="2" key="2">
    <citation type="submission" date="2025-08" db="UniProtKB">
        <authorList>
            <consortium name="RefSeq"/>
        </authorList>
    </citation>
    <scope>IDENTIFICATION</scope>
    <source>
        <tissue evidence="2">Leaf</tissue>
    </source>
</reference>
<sequence length="168" mass="18925">MWTSESAVQTNPTIVQYKSLWEHDLKAKLYPIKGSKVTINSTNNSWITNSLINSSDKTYGLKVVCPGSFTIPCTIEIYAFAKALCDVRASINLMPLAIYTKLDIGRARPTLMFLQLADGTVKMPIRILDDVFIRLGKFVFPAYFVILDCQVDEEIPIILGRSFLATRR</sequence>
<name>A0A1U7YX39_NICSY</name>
<dbReference type="RefSeq" id="XP_009803739.1">
    <property type="nucleotide sequence ID" value="XM_009805437.1"/>
</dbReference>
<gene>
    <name evidence="2" type="primary">LOC104249064</name>
</gene>
<protein>
    <submittedName>
        <fullName evidence="2">Uncharacterized protein LOC104249064</fullName>
    </submittedName>
</protein>
<accession>A0A1U7YX39</accession>
<dbReference type="PANTHER" id="PTHR33067:SF9">
    <property type="entry name" value="RNA-DIRECTED DNA POLYMERASE"/>
    <property type="match status" value="1"/>
</dbReference>
<dbReference type="PANTHER" id="PTHR33067">
    <property type="entry name" value="RNA-DIRECTED DNA POLYMERASE-RELATED"/>
    <property type="match status" value="1"/>
</dbReference>
<reference evidence="1" key="1">
    <citation type="journal article" date="2013" name="Genome Biol.">
        <title>Reference genomes and transcriptomes of Nicotiana sylvestris and Nicotiana tomentosiformis.</title>
        <authorList>
            <person name="Sierro N."/>
            <person name="Battey J.N."/>
            <person name="Ouadi S."/>
            <person name="Bovet L."/>
            <person name="Goepfert S."/>
            <person name="Bakaher N."/>
            <person name="Peitsch M.C."/>
            <person name="Ivanov N.V."/>
        </authorList>
    </citation>
    <scope>NUCLEOTIDE SEQUENCE [LARGE SCALE GENOMIC DNA]</scope>
</reference>